<comment type="subcellular location">
    <subcellularLocation>
        <location evidence="1">Cell envelope</location>
    </subcellularLocation>
</comment>
<reference evidence="7 8" key="1">
    <citation type="submission" date="2024-03" db="EMBL/GenBank/DDBJ databases">
        <title>Mouse gut bacterial collection (mGBC) of GemPharmatech.</title>
        <authorList>
            <person name="He Y."/>
            <person name="Dong L."/>
            <person name="Wu D."/>
            <person name="Gao X."/>
            <person name="Lin Z."/>
        </authorList>
    </citation>
    <scope>NUCLEOTIDE SEQUENCE [LARGE SCALE GENOMIC DNA]</scope>
    <source>
        <strain evidence="7 8">54-13</strain>
    </source>
</reference>
<dbReference type="PROSITE" id="PS51352">
    <property type="entry name" value="THIOREDOXIN_2"/>
    <property type="match status" value="1"/>
</dbReference>
<dbReference type="CDD" id="cd02966">
    <property type="entry name" value="TlpA_like_family"/>
    <property type="match status" value="1"/>
</dbReference>
<evidence type="ECO:0000313" key="8">
    <source>
        <dbReference type="Proteomes" id="UP001565200"/>
    </source>
</evidence>
<dbReference type="SUPFAM" id="SSF52833">
    <property type="entry name" value="Thioredoxin-like"/>
    <property type="match status" value="1"/>
</dbReference>
<keyword evidence="3" id="KW-1015">Disulfide bond</keyword>
<dbReference type="InterPro" id="IPR050553">
    <property type="entry name" value="Thioredoxin_ResA/DsbE_sf"/>
</dbReference>
<dbReference type="InterPro" id="IPR013766">
    <property type="entry name" value="Thioredoxin_domain"/>
</dbReference>
<sequence length="617" mass="68887">MNNFLPKAAGMSIAAILLLATACTNNRGTVERPLITAANTNNFSIEKIELNDSATVLHGVIHFQPKYWVRIAKTSVIKADGKDYAATGIDGMDFDEQVWMPDSGIIHFTMTFPAIPATAESIDFSEGTDDGWQLWGIDLTGKAGHNINTALIPADARKPMADGPLPEPKFTFDTTVVNIHMAGYRPEMGNQIGYVVNTMHGQYDAQQTLDSLGNTQIKVALSGPAQMFLYKIAPGRAMLSPGDTMDLYVDTHIKGLQNMAVRDNNDNLQPDDYKFYYSTGYYGNMDLKQYGMQFHSGNFGDYRMNGDQYTDYIINQYNVLKDSVDTSDSGQMNKEFNNISLQAQLIYAASNPFWVLAANYYAKYPDWNGKIPSDSINVKLSPENIKRIAALIDLNNPKLVMTDNAIDLAYTYDFWKEAGINSGIIEALNNYNRAYAIAERAEPTDDMLSELRKSYPSMADEVAAHNNTRKALIESLDQSMITPTPEVAPAKILDAIIAPHKGKVVMVDLWNTWCGPCRSAIAQNEPAKNKELSSDDIVWIYIADESSPMPKYISMIKEIRGIHYRLNEEQINTLRNQFEVDGIPYYILVDRNGKATGRPDLRDHSAFKKTLLDEVAK</sequence>
<feature type="signal peptide" evidence="5">
    <location>
        <begin position="1"/>
        <end position="22"/>
    </location>
</feature>
<dbReference type="InterPro" id="IPR012336">
    <property type="entry name" value="Thioredoxin-like_fold"/>
</dbReference>
<organism evidence="7 8">
    <name type="scientific">Heminiphilus faecis</name>
    <dbReference type="NCBI Taxonomy" id="2601703"/>
    <lineage>
        <taxon>Bacteria</taxon>
        <taxon>Pseudomonadati</taxon>
        <taxon>Bacteroidota</taxon>
        <taxon>Bacteroidia</taxon>
        <taxon>Bacteroidales</taxon>
        <taxon>Muribaculaceae</taxon>
        <taxon>Heminiphilus</taxon>
    </lineage>
</organism>
<feature type="domain" description="Thioredoxin" evidence="6">
    <location>
        <begin position="478"/>
        <end position="617"/>
    </location>
</feature>
<dbReference type="PANTHER" id="PTHR42852">
    <property type="entry name" value="THIOL:DISULFIDE INTERCHANGE PROTEIN DSBE"/>
    <property type="match status" value="1"/>
</dbReference>
<dbReference type="EMBL" id="JBCLPP010000011">
    <property type="protein sequence ID" value="MEY8245012.1"/>
    <property type="molecule type" value="Genomic_DNA"/>
</dbReference>
<keyword evidence="5" id="KW-0732">Signal</keyword>
<evidence type="ECO:0000256" key="5">
    <source>
        <dbReference type="SAM" id="SignalP"/>
    </source>
</evidence>
<evidence type="ECO:0000256" key="4">
    <source>
        <dbReference type="ARBA" id="ARBA00023284"/>
    </source>
</evidence>
<proteinExistence type="predicted"/>
<keyword evidence="8" id="KW-1185">Reference proteome</keyword>
<evidence type="ECO:0000259" key="6">
    <source>
        <dbReference type="PROSITE" id="PS51352"/>
    </source>
</evidence>
<evidence type="ECO:0000256" key="3">
    <source>
        <dbReference type="ARBA" id="ARBA00023157"/>
    </source>
</evidence>
<dbReference type="PANTHER" id="PTHR42852:SF6">
    <property type="entry name" value="THIOL:DISULFIDE INTERCHANGE PROTEIN DSBE"/>
    <property type="match status" value="1"/>
</dbReference>
<dbReference type="InterPro" id="IPR036249">
    <property type="entry name" value="Thioredoxin-like_sf"/>
</dbReference>
<evidence type="ECO:0000256" key="1">
    <source>
        <dbReference type="ARBA" id="ARBA00004196"/>
    </source>
</evidence>
<dbReference type="RefSeq" id="WP_369863295.1">
    <property type="nucleotide sequence ID" value="NZ_JBCLPP010000011.1"/>
</dbReference>
<gene>
    <name evidence="7" type="ORF">AAK873_05195</name>
</gene>
<keyword evidence="2" id="KW-0201">Cytochrome c-type biogenesis</keyword>
<accession>A0ABV4CUF0</accession>
<dbReference type="Proteomes" id="UP001565200">
    <property type="component" value="Unassembled WGS sequence"/>
</dbReference>
<name>A0ABV4CUF0_9BACT</name>
<comment type="caution">
    <text evidence="7">The sequence shown here is derived from an EMBL/GenBank/DDBJ whole genome shotgun (WGS) entry which is preliminary data.</text>
</comment>
<keyword evidence="4" id="KW-0676">Redox-active center</keyword>
<dbReference type="Gene3D" id="3.40.30.10">
    <property type="entry name" value="Glutaredoxin"/>
    <property type="match status" value="1"/>
</dbReference>
<evidence type="ECO:0000313" key="7">
    <source>
        <dbReference type="EMBL" id="MEY8245012.1"/>
    </source>
</evidence>
<protein>
    <submittedName>
        <fullName evidence="7">TlpA disulfide reductase family protein</fullName>
    </submittedName>
</protein>
<feature type="chain" id="PRO_5045611624" evidence="5">
    <location>
        <begin position="23"/>
        <end position="617"/>
    </location>
</feature>
<dbReference type="PROSITE" id="PS51257">
    <property type="entry name" value="PROKAR_LIPOPROTEIN"/>
    <property type="match status" value="1"/>
</dbReference>
<dbReference type="Pfam" id="PF13905">
    <property type="entry name" value="Thioredoxin_8"/>
    <property type="match status" value="1"/>
</dbReference>
<evidence type="ECO:0000256" key="2">
    <source>
        <dbReference type="ARBA" id="ARBA00022748"/>
    </source>
</evidence>